<dbReference type="RefSeq" id="XP_031384619.1">
    <property type="nucleotide sequence ID" value="XM_031528759.1"/>
</dbReference>
<evidence type="ECO:0000313" key="9">
    <source>
        <dbReference type="RefSeq" id="XP_031384619.1"/>
    </source>
</evidence>
<reference evidence="8" key="1">
    <citation type="journal article" date="2020" name="Plant Biotechnol. J.">
        <title>The pomegranate (Punica granatum L.) draft genome dissects genetic divergence between soft- and hard-seeded cultivars.</title>
        <authorList>
            <person name="Luo X."/>
            <person name="Li H."/>
            <person name="Wu Z."/>
            <person name="Yao W."/>
            <person name="Zhao P."/>
            <person name="Cao D."/>
            <person name="Yu H."/>
            <person name="Li K."/>
            <person name="Poudel K."/>
            <person name="Zhao D."/>
            <person name="Zhang F."/>
            <person name="Xia X."/>
            <person name="Chen L."/>
            <person name="Wang Q."/>
            <person name="Jing D."/>
            <person name="Cao S."/>
        </authorList>
    </citation>
    <scope>NUCLEOTIDE SEQUENCE [LARGE SCALE GENOMIC DNA]</scope>
    <source>
        <strain evidence="8">cv. Tunisia</strain>
    </source>
</reference>
<evidence type="ECO:0000256" key="3">
    <source>
        <dbReference type="ARBA" id="ARBA00023125"/>
    </source>
</evidence>
<dbReference type="PANTHER" id="PTHR16223:SF136">
    <property type="entry name" value="TRANSCRIPTION FACTOR BHLH133-RELATED"/>
    <property type="match status" value="1"/>
</dbReference>
<dbReference type="PROSITE" id="PS50888">
    <property type="entry name" value="BHLH"/>
    <property type="match status" value="1"/>
</dbReference>
<dbReference type="CDD" id="cd11393">
    <property type="entry name" value="bHLH_AtbHLH_like"/>
    <property type="match status" value="1"/>
</dbReference>
<dbReference type="InterPro" id="IPR045843">
    <property type="entry name" value="IND-like"/>
</dbReference>
<accession>A0A6P8CQQ3</accession>
<sequence length="353" mass="37835">MNKGVLQSSSPVQQMIAVSGNPNCWWNVNGIRSPPPLLVAPAAAPPTSFGSTAPSNLFPAASAASCSSSSSSSWQDINNSELPVSWSQLLLGGGLVGEDHKSGNNMSHFQDQQSRNGSSAIDHVKQENSASSYNSIYGHANTHQQDFSLASAAKPSAWSPMAPVSSFANSCTTSIETNNVLDYSKNDRSARNPAKDRVYECNSIANGGAQKKARVQPSSAQSTFKVRKEKLGDRITALHQIVSPFGKTDTASVLLEAIGYIRFLHGQIEALSLPYLGKDSGNLRHPGQGERNYIFPEDPGQNYEEEIEQMKDLRSKGLCLIPISCTLEVGNENNIGADYWAAASFGGGVNLHY</sequence>
<keyword evidence="2" id="KW-0805">Transcription regulation</keyword>
<dbReference type="GO" id="GO:0046983">
    <property type="term" value="F:protein dimerization activity"/>
    <property type="evidence" value="ECO:0007669"/>
    <property type="project" value="InterPro"/>
</dbReference>
<evidence type="ECO:0000256" key="4">
    <source>
        <dbReference type="ARBA" id="ARBA00023163"/>
    </source>
</evidence>
<comment type="subcellular location">
    <subcellularLocation>
        <location evidence="1">Nucleus</location>
    </subcellularLocation>
</comment>
<feature type="compositionally biased region" description="Polar residues" evidence="6">
    <location>
        <begin position="103"/>
        <end position="119"/>
    </location>
</feature>
<dbReference type="AlphaFoldDB" id="A0A6P8CQQ3"/>
<evidence type="ECO:0000256" key="5">
    <source>
        <dbReference type="ARBA" id="ARBA00023242"/>
    </source>
</evidence>
<dbReference type="GO" id="GO:0000981">
    <property type="term" value="F:DNA-binding transcription factor activity, RNA polymerase II-specific"/>
    <property type="evidence" value="ECO:0007669"/>
    <property type="project" value="TreeGrafter"/>
</dbReference>
<evidence type="ECO:0000259" key="7">
    <source>
        <dbReference type="PROSITE" id="PS50888"/>
    </source>
</evidence>
<dbReference type="PANTHER" id="PTHR16223">
    <property type="entry name" value="TRANSCRIPTION FACTOR BHLH83-RELATED"/>
    <property type="match status" value="1"/>
</dbReference>
<feature type="domain" description="BHLH" evidence="7">
    <location>
        <begin position="215"/>
        <end position="264"/>
    </location>
</feature>
<evidence type="ECO:0000256" key="2">
    <source>
        <dbReference type="ARBA" id="ARBA00023015"/>
    </source>
</evidence>
<dbReference type="GO" id="GO:0005634">
    <property type="term" value="C:nucleus"/>
    <property type="evidence" value="ECO:0007669"/>
    <property type="project" value="UniProtKB-SubCell"/>
</dbReference>
<keyword evidence="5" id="KW-0539">Nucleus</keyword>
<dbReference type="GeneID" id="116198576"/>
<feature type="region of interest" description="Disordered" evidence="6">
    <location>
        <begin position="100"/>
        <end position="121"/>
    </location>
</feature>
<name>A0A6P8CQQ3_PUNGR</name>
<dbReference type="GO" id="GO:0000978">
    <property type="term" value="F:RNA polymerase II cis-regulatory region sequence-specific DNA binding"/>
    <property type="evidence" value="ECO:0007669"/>
    <property type="project" value="TreeGrafter"/>
</dbReference>
<keyword evidence="8" id="KW-1185">Reference proteome</keyword>
<evidence type="ECO:0000256" key="6">
    <source>
        <dbReference type="SAM" id="MobiDB-lite"/>
    </source>
</evidence>
<organism evidence="8 9">
    <name type="scientific">Punica granatum</name>
    <name type="common">Pomegranate</name>
    <dbReference type="NCBI Taxonomy" id="22663"/>
    <lineage>
        <taxon>Eukaryota</taxon>
        <taxon>Viridiplantae</taxon>
        <taxon>Streptophyta</taxon>
        <taxon>Embryophyta</taxon>
        <taxon>Tracheophyta</taxon>
        <taxon>Spermatophyta</taxon>
        <taxon>Magnoliopsida</taxon>
        <taxon>eudicotyledons</taxon>
        <taxon>Gunneridae</taxon>
        <taxon>Pentapetalae</taxon>
        <taxon>rosids</taxon>
        <taxon>malvids</taxon>
        <taxon>Myrtales</taxon>
        <taxon>Lythraceae</taxon>
        <taxon>Punica</taxon>
    </lineage>
</organism>
<protein>
    <submittedName>
        <fullName evidence="9">Transcription factor bHLH68-like</fullName>
    </submittedName>
</protein>
<reference evidence="9" key="2">
    <citation type="submission" date="2025-08" db="UniProtKB">
        <authorList>
            <consortium name="RefSeq"/>
        </authorList>
    </citation>
    <scope>IDENTIFICATION</scope>
    <source>
        <tissue evidence="9">Leaf</tissue>
    </source>
</reference>
<evidence type="ECO:0000313" key="8">
    <source>
        <dbReference type="Proteomes" id="UP000515151"/>
    </source>
</evidence>
<keyword evidence="4" id="KW-0804">Transcription</keyword>
<dbReference type="InterPro" id="IPR045239">
    <property type="entry name" value="bHLH95_bHLH"/>
</dbReference>
<dbReference type="Gene3D" id="4.10.280.10">
    <property type="entry name" value="Helix-loop-helix DNA-binding domain"/>
    <property type="match status" value="1"/>
</dbReference>
<evidence type="ECO:0000256" key="1">
    <source>
        <dbReference type="ARBA" id="ARBA00004123"/>
    </source>
</evidence>
<dbReference type="OrthoDB" id="1839773at2759"/>
<dbReference type="InterPro" id="IPR011598">
    <property type="entry name" value="bHLH_dom"/>
</dbReference>
<dbReference type="Proteomes" id="UP000515151">
    <property type="component" value="Chromosome 3"/>
</dbReference>
<gene>
    <name evidence="9" type="primary">LOC116198576</name>
</gene>
<dbReference type="SUPFAM" id="SSF47459">
    <property type="entry name" value="HLH, helix-loop-helix DNA-binding domain"/>
    <property type="match status" value="1"/>
</dbReference>
<proteinExistence type="predicted"/>
<dbReference type="InterPro" id="IPR036638">
    <property type="entry name" value="HLH_DNA-bd_sf"/>
</dbReference>
<keyword evidence="3" id="KW-0238">DNA-binding</keyword>